<feature type="non-terminal residue" evidence="1">
    <location>
        <position position="1"/>
    </location>
</feature>
<accession>A0A1E1W2A3</accession>
<dbReference type="PANTHER" id="PTHR33223:SF6">
    <property type="entry name" value="CCHC-TYPE DOMAIN-CONTAINING PROTEIN"/>
    <property type="match status" value="1"/>
</dbReference>
<protein>
    <recommendedName>
        <fullName evidence="2">CCHC-type domain-containing protein</fullName>
    </recommendedName>
</protein>
<reference evidence="1" key="1">
    <citation type="submission" date="2015-09" db="EMBL/GenBank/DDBJ databases">
        <title>De novo assembly of Pectinophora gossypiella (Pink Bollworm) gut transcriptome.</title>
        <authorList>
            <person name="Tassone E.E."/>
        </authorList>
    </citation>
    <scope>NUCLEOTIDE SEQUENCE</scope>
</reference>
<evidence type="ECO:0000313" key="1">
    <source>
        <dbReference type="EMBL" id="JAT81072.1"/>
    </source>
</evidence>
<dbReference type="AlphaFoldDB" id="A0A1E1W2A3"/>
<organism evidence="1">
    <name type="scientific">Pectinophora gossypiella</name>
    <name type="common">Cotton pink bollworm</name>
    <name type="synonym">Depressaria gossypiella</name>
    <dbReference type="NCBI Taxonomy" id="13191"/>
    <lineage>
        <taxon>Eukaryota</taxon>
        <taxon>Metazoa</taxon>
        <taxon>Ecdysozoa</taxon>
        <taxon>Arthropoda</taxon>
        <taxon>Hexapoda</taxon>
        <taxon>Insecta</taxon>
        <taxon>Pterygota</taxon>
        <taxon>Neoptera</taxon>
        <taxon>Endopterygota</taxon>
        <taxon>Lepidoptera</taxon>
        <taxon>Glossata</taxon>
        <taxon>Ditrysia</taxon>
        <taxon>Gelechioidea</taxon>
        <taxon>Gelechiidae</taxon>
        <taxon>Apatetrinae</taxon>
        <taxon>Pectinophora</taxon>
    </lineage>
</organism>
<name>A0A1E1W2A3_PECGO</name>
<gene>
    <name evidence="1" type="ORF">g.10017</name>
</gene>
<dbReference type="PANTHER" id="PTHR33223">
    <property type="entry name" value="CCHC-TYPE DOMAIN-CONTAINING PROTEIN"/>
    <property type="match status" value="1"/>
</dbReference>
<proteinExistence type="predicted"/>
<dbReference type="OrthoDB" id="8006889at2759"/>
<sequence>HHRLERVVCTESVDRDIQLKLNKNLIACGHSLEKLLTTKNVIDSEGENRVKGTDGSAINLIKWNIKFDGCTSPHTFLQSISERASAFGVSDNVLFKSAFCFFSDQGLLWYRGVKEQVSSWQELSELLVQEFAPVDFDYRLLGEIRARTQGQDEPTHIYFAVMNCMFSQLKRPLSDSDKLEILTHNIRPVFREQLALHDIATIAELKEKCRKIESARQMTQLFVEPPKQSSLNNDFVYKGKTKPIMPVSESPDVRETEQVSVVQPPIQAQTFRQRQPPNNEKPGSYRTKSAANKSEFCKRCKVSTHSTARCRDKTVKCFKCGHLGFTVRSCPKCNNPKN</sequence>
<evidence type="ECO:0008006" key="2">
    <source>
        <dbReference type="Google" id="ProtNLM"/>
    </source>
</evidence>
<dbReference type="EMBL" id="GDQN01009982">
    <property type="protein sequence ID" value="JAT81072.1"/>
    <property type="molecule type" value="Transcribed_RNA"/>
</dbReference>